<evidence type="ECO:0000256" key="8">
    <source>
        <dbReference type="ARBA" id="ARBA00023014"/>
    </source>
</evidence>
<evidence type="ECO:0000313" key="12">
    <source>
        <dbReference type="EMBL" id="RIE01529.1"/>
    </source>
</evidence>
<gene>
    <name evidence="12" type="ORF">D3H35_24565</name>
</gene>
<dbReference type="Pfam" id="PF00266">
    <property type="entry name" value="Aminotran_5"/>
    <property type="match status" value="1"/>
</dbReference>
<dbReference type="OrthoDB" id="9808002at2"/>
<evidence type="ECO:0000256" key="2">
    <source>
        <dbReference type="ARBA" id="ARBA00006490"/>
    </source>
</evidence>
<dbReference type="AlphaFoldDB" id="A0A398CK12"/>
<dbReference type="PANTHER" id="PTHR11601">
    <property type="entry name" value="CYSTEINE DESULFURYLASE FAMILY MEMBER"/>
    <property type="match status" value="1"/>
</dbReference>
<keyword evidence="13" id="KW-1185">Reference proteome</keyword>
<dbReference type="InterPro" id="IPR020578">
    <property type="entry name" value="Aminotrans_V_PyrdxlP_BS"/>
</dbReference>
<dbReference type="InterPro" id="IPR016454">
    <property type="entry name" value="Cysteine_dSase"/>
</dbReference>
<dbReference type="GO" id="GO:0008483">
    <property type="term" value="F:transaminase activity"/>
    <property type="evidence" value="ECO:0007669"/>
    <property type="project" value="UniProtKB-KW"/>
</dbReference>
<dbReference type="Gene3D" id="3.90.1150.10">
    <property type="entry name" value="Aspartate Aminotransferase, domain 1"/>
    <property type="match status" value="1"/>
</dbReference>
<evidence type="ECO:0000256" key="3">
    <source>
        <dbReference type="ARBA" id="ARBA00012239"/>
    </source>
</evidence>
<evidence type="ECO:0000256" key="4">
    <source>
        <dbReference type="ARBA" id="ARBA00022679"/>
    </source>
</evidence>
<evidence type="ECO:0000256" key="9">
    <source>
        <dbReference type="ARBA" id="ARBA00050776"/>
    </source>
</evidence>
<comment type="caution">
    <text evidence="12">The sequence shown here is derived from an EMBL/GenBank/DDBJ whole genome shotgun (WGS) entry which is preliminary data.</text>
</comment>
<dbReference type="InterPro" id="IPR015422">
    <property type="entry name" value="PyrdxlP-dep_Trfase_small"/>
</dbReference>
<proteinExistence type="inferred from homology"/>
<dbReference type="InterPro" id="IPR015421">
    <property type="entry name" value="PyrdxlP-dep_Trfase_major"/>
</dbReference>
<dbReference type="Proteomes" id="UP000266340">
    <property type="component" value="Unassembled WGS sequence"/>
</dbReference>
<keyword evidence="12" id="KW-0032">Aminotransferase</keyword>
<sequence length="377" mass="41751">MTIYLDFNATTPIDERVLQEMNDVYRNNFGNAGSRTHVYGQMANKLVEKSRREIALLLQVDSNEVIFTSGATESNNLTLLGLAEWGLENGRTHIISSQIEHKSILEPLELLSKKGFEIELVPGNKSGRIDSNEIIRRVRSDTLLVSMMHANNETGIIQPVAEVGDFLRETPTYFHIDAAQTFGKLVEELQLIHYDFLSVSAHKIFGPQGIGALVARRKRFQFPPIQPLMLGGGQEFGLRPGTVPVALVAGFGKASILAHQEYNARKISTQQIRESIISQLSEIPHLINGDMQFGLSSTLNVSFPGIDSEALMLTLEQDLALSNGSACTSKEYKPSHVLLSMGFDEHTAHSAIRLSWGYATNEVNLEPLIAFVKDFTN</sequence>
<protein>
    <recommendedName>
        <fullName evidence="3">cysteine desulfurase</fullName>
        <ecNumber evidence="3">2.8.1.7</ecNumber>
    </recommendedName>
</protein>
<evidence type="ECO:0000313" key="13">
    <source>
        <dbReference type="Proteomes" id="UP000266340"/>
    </source>
</evidence>
<dbReference type="GO" id="GO:0046872">
    <property type="term" value="F:metal ion binding"/>
    <property type="evidence" value="ECO:0007669"/>
    <property type="project" value="UniProtKB-KW"/>
</dbReference>
<evidence type="ECO:0000256" key="7">
    <source>
        <dbReference type="ARBA" id="ARBA00023004"/>
    </source>
</evidence>
<feature type="domain" description="Aminotransferase class V" evidence="11">
    <location>
        <begin position="3"/>
        <end position="365"/>
    </location>
</feature>
<dbReference type="InterPro" id="IPR000192">
    <property type="entry name" value="Aminotrans_V_dom"/>
</dbReference>
<keyword evidence="5" id="KW-0479">Metal-binding</keyword>
<keyword evidence="8" id="KW-0411">Iron-sulfur</keyword>
<evidence type="ECO:0000256" key="6">
    <source>
        <dbReference type="ARBA" id="ARBA00022898"/>
    </source>
</evidence>
<evidence type="ECO:0000256" key="5">
    <source>
        <dbReference type="ARBA" id="ARBA00022723"/>
    </source>
</evidence>
<keyword evidence="7" id="KW-0408">Iron</keyword>
<comment type="catalytic activity">
    <reaction evidence="9">
        <text>(sulfur carrier)-H + L-cysteine = (sulfur carrier)-SH + L-alanine</text>
        <dbReference type="Rhea" id="RHEA:43892"/>
        <dbReference type="Rhea" id="RHEA-COMP:14737"/>
        <dbReference type="Rhea" id="RHEA-COMP:14739"/>
        <dbReference type="ChEBI" id="CHEBI:29917"/>
        <dbReference type="ChEBI" id="CHEBI:35235"/>
        <dbReference type="ChEBI" id="CHEBI:57972"/>
        <dbReference type="ChEBI" id="CHEBI:64428"/>
        <dbReference type="EC" id="2.8.1.7"/>
    </reaction>
</comment>
<dbReference type="InterPro" id="IPR015424">
    <property type="entry name" value="PyrdxlP-dep_Trfase"/>
</dbReference>
<organism evidence="12 13">
    <name type="scientific">Cohnella faecalis</name>
    <dbReference type="NCBI Taxonomy" id="2315694"/>
    <lineage>
        <taxon>Bacteria</taxon>
        <taxon>Bacillati</taxon>
        <taxon>Bacillota</taxon>
        <taxon>Bacilli</taxon>
        <taxon>Bacillales</taxon>
        <taxon>Paenibacillaceae</taxon>
        <taxon>Cohnella</taxon>
    </lineage>
</organism>
<keyword evidence="4 12" id="KW-0808">Transferase</keyword>
<evidence type="ECO:0000256" key="1">
    <source>
        <dbReference type="ARBA" id="ARBA00001933"/>
    </source>
</evidence>
<accession>A0A398CK12</accession>
<dbReference type="EC" id="2.8.1.7" evidence="3"/>
<dbReference type="PANTHER" id="PTHR11601:SF34">
    <property type="entry name" value="CYSTEINE DESULFURASE"/>
    <property type="match status" value="1"/>
</dbReference>
<keyword evidence="6" id="KW-0663">Pyridoxal phosphate</keyword>
<reference evidence="12 13" key="1">
    <citation type="submission" date="2018-09" db="EMBL/GenBank/DDBJ databases">
        <title>Cohnella cavernae sp. nov., isolated from a karst cave.</title>
        <authorList>
            <person name="Zhu H."/>
        </authorList>
    </citation>
    <scope>NUCLEOTIDE SEQUENCE [LARGE SCALE GENOMIC DNA]</scope>
    <source>
        <strain evidence="12 13">K2E09-144</strain>
    </source>
</reference>
<evidence type="ECO:0000259" key="11">
    <source>
        <dbReference type="Pfam" id="PF00266"/>
    </source>
</evidence>
<name>A0A398CK12_9BACL</name>
<comment type="similarity">
    <text evidence="2">Belongs to the class-V pyridoxal-phosphate-dependent aminotransferase family. NifS/IscS subfamily.</text>
</comment>
<evidence type="ECO:0000256" key="10">
    <source>
        <dbReference type="RuleBase" id="RU004504"/>
    </source>
</evidence>
<dbReference type="RefSeq" id="WP_119151782.1">
    <property type="nucleotide sequence ID" value="NZ_JBHSOV010000040.1"/>
</dbReference>
<dbReference type="Gene3D" id="3.40.640.10">
    <property type="entry name" value="Type I PLP-dependent aspartate aminotransferase-like (Major domain)"/>
    <property type="match status" value="1"/>
</dbReference>
<dbReference type="GO" id="GO:0051536">
    <property type="term" value="F:iron-sulfur cluster binding"/>
    <property type="evidence" value="ECO:0007669"/>
    <property type="project" value="UniProtKB-KW"/>
</dbReference>
<dbReference type="EMBL" id="QXJM01000040">
    <property type="protein sequence ID" value="RIE01529.1"/>
    <property type="molecule type" value="Genomic_DNA"/>
</dbReference>
<comment type="cofactor">
    <cofactor evidence="1 10">
        <name>pyridoxal 5'-phosphate</name>
        <dbReference type="ChEBI" id="CHEBI:597326"/>
    </cofactor>
</comment>
<dbReference type="PIRSF" id="PIRSF005572">
    <property type="entry name" value="NifS"/>
    <property type="match status" value="1"/>
</dbReference>
<dbReference type="SUPFAM" id="SSF53383">
    <property type="entry name" value="PLP-dependent transferases"/>
    <property type="match status" value="1"/>
</dbReference>
<dbReference type="PROSITE" id="PS00595">
    <property type="entry name" value="AA_TRANSFER_CLASS_5"/>
    <property type="match status" value="1"/>
</dbReference>
<dbReference type="GO" id="GO:0031071">
    <property type="term" value="F:cysteine desulfurase activity"/>
    <property type="evidence" value="ECO:0007669"/>
    <property type="project" value="UniProtKB-EC"/>
</dbReference>